<protein>
    <submittedName>
        <fullName evidence="2">Uncharacterized protein</fullName>
    </submittedName>
</protein>
<dbReference type="OrthoDB" id="2351769at2759"/>
<feature type="region of interest" description="Disordered" evidence="1">
    <location>
        <begin position="1"/>
        <end position="30"/>
    </location>
</feature>
<evidence type="ECO:0000256" key="1">
    <source>
        <dbReference type="SAM" id="MobiDB-lite"/>
    </source>
</evidence>
<evidence type="ECO:0000313" key="3">
    <source>
        <dbReference type="Proteomes" id="UP000266673"/>
    </source>
</evidence>
<sequence>MTQRFSYNTSKSLTQDSSESSTIQLDPSTVYSSDEPMEYYEESFEYSFKEDNISYYNEAAIYSSEELDEDKNSYEEFTSKTSSNSINFCDKLSSDSLSTSVENEFFDDIADKALDSDKLSQNIGNFLPYFENTTTALIFIWIQKNSIATNAYDKFVEILHYPQFNLDYVKRLPLMPIYSRPISISTMKTSSKSNKIKKCYYLSIKDIIWNVLNNSSLMRHMYFGPGQEVTYKSEYWHSNLWSESPLYGQESITINNEIYNTENFIYYQENGIRLGQIRAIVLANEILKLKIQKIIKFDELPKNIQSSNHQVSSQLGEHPSKYATVSLPPSENIPVLKLFLDLYYNNFGTYRNIYHLLGGVYIQFGNMPISLRQQLRNHIVLGFVSFGGSFDEFIRPFIIEIKSLESGQIMNIQGQKYWVIASLGVVTVNLPQGNDLAGVKRHNANKYQHITNNQFHEIVSAKSMQEHKLVATKYGLYNSIPILSQLIWDQHLQTPQDIYHATARKIIRLLKLTVNLFLPEGQKEFIEA</sequence>
<evidence type="ECO:0000313" key="2">
    <source>
        <dbReference type="EMBL" id="RIB12378.1"/>
    </source>
</evidence>
<proteinExistence type="predicted"/>
<dbReference type="STRING" id="44941.A0A397USP9"/>
<accession>A0A397USP9</accession>
<keyword evidence="3" id="KW-1185">Reference proteome</keyword>
<reference evidence="2 3" key="1">
    <citation type="submission" date="2018-06" db="EMBL/GenBank/DDBJ databases">
        <title>Comparative genomics reveals the genomic features of Rhizophagus irregularis, R. cerebriforme, R. diaphanum and Gigaspora rosea, and their symbiotic lifestyle signature.</title>
        <authorList>
            <person name="Morin E."/>
            <person name="San Clemente H."/>
            <person name="Chen E.C.H."/>
            <person name="De La Providencia I."/>
            <person name="Hainaut M."/>
            <person name="Kuo A."/>
            <person name="Kohler A."/>
            <person name="Murat C."/>
            <person name="Tang N."/>
            <person name="Roy S."/>
            <person name="Loubradou J."/>
            <person name="Henrissat B."/>
            <person name="Grigoriev I.V."/>
            <person name="Corradi N."/>
            <person name="Roux C."/>
            <person name="Martin F.M."/>
        </authorList>
    </citation>
    <scope>NUCLEOTIDE SEQUENCE [LARGE SCALE GENOMIC DNA]</scope>
    <source>
        <strain evidence="2 3">DAOM 194757</strain>
    </source>
</reference>
<gene>
    <name evidence="2" type="ORF">C2G38_2200800</name>
</gene>
<dbReference type="Proteomes" id="UP000266673">
    <property type="component" value="Unassembled WGS sequence"/>
</dbReference>
<dbReference type="EMBL" id="QKWP01001030">
    <property type="protein sequence ID" value="RIB12378.1"/>
    <property type="molecule type" value="Genomic_DNA"/>
</dbReference>
<name>A0A397USP9_9GLOM</name>
<dbReference type="AlphaFoldDB" id="A0A397USP9"/>
<organism evidence="2 3">
    <name type="scientific">Gigaspora rosea</name>
    <dbReference type="NCBI Taxonomy" id="44941"/>
    <lineage>
        <taxon>Eukaryota</taxon>
        <taxon>Fungi</taxon>
        <taxon>Fungi incertae sedis</taxon>
        <taxon>Mucoromycota</taxon>
        <taxon>Glomeromycotina</taxon>
        <taxon>Glomeromycetes</taxon>
        <taxon>Diversisporales</taxon>
        <taxon>Gigasporaceae</taxon>
        <taxon>Gigaspora</taxon>
    </lineage>
</organism>
<comment type="caution">
    <text evidence="2">The sequence shown here is derived from an EMBL/GenBank/DDBJ whole genome shotgun (WGS) entry which is preliminary data.</text>
</comment>